<dbReference type="Proteomes" id="UP000005446">
    <property type="component" value="Unassembled WGS sequence"/>
</dbReference>
<gene>
    <name evidence="1" type="ORF">M7I_5693</name>
</gene>
<evidence type="ECO:0000313" key="1">
    <source>
        <dbReference type="EMBL" id="EHK98488.1"/>
    </source>
</evidence>
<dbReference type="HOGENOM" id="CLU_3384882_0_0_1"/>
<sequence>MGQEWQMKLQMEHGEKEIKLMLRICSVSFMAQP</sequence>
<dbReference type="InParanoid" id="H0ESK1"/>
<comment type="caution">
    <text evidence="1">The sequence shown here is derived from an EMBL/GenBank/DDBJ whole genome shotgun (WGS) entry which is preliminary data.</text>
</comment>
<proteinExistence type="predicted"/>
<evidence type="ECO:0000313" key="2">
    <source>
        <dbReference type="Proteomes" id="UP000005446"/>
    </source>
</evidence>
<reference evidence="1 2" key="1">
    <citation type="journal article" date="2012" name="Eukaryot. Cell">
        <title>Genome sequence of the fungus Glarea lozoyensis: the first genome sequence of a species from the Helotiaceae family.</title>
        <authorList>
            <person name="Youssar L."/>
            <person name="Gruening B.A."/>
            <person name="Erxleben A."/>
            <person name="Guenther S."/>
            <person name="Huettel W."/>
        </authorList>
    </citation>
    <scope>NUCLEOTIDE SEQUENCE [LARGE SCALE GENOMIC DNA]</scope>
    <source>
        <strain evidence="2">ATCC 74030 / MF5533</strain>
    </source>
</reference>
<accession>H0ESK1</accession>
<dbReference type="AlphaFoldDB" id="H0ESK1"/>
<organism evidence="1 2">
    <name type="scientific">Glarea lozoyensis (strain ATCC 74030 / MF5533)</name>
    <dbReference type="NCBI Taxonomy" id="1104152"/>
    <lineage>
        <taxon>Eukaryota</taxon>
        <taxon>Fungi</taxon>
        <taxon>Dikarya</taxon>
        <taxon>Ascomycota</taxon>
        <taxon>Pezizomycotina</taxon>
        <taxon>Leotiomycetes</taxon>
        <taxon>Helotiales</taxon>
        <taxon>Helotiaceae</taxon>
        <taxon>Glarea</taxon>
    </lineage>
</organism>
<protein>
    <submittedName>
        <fullName evidence="1">Uncharacterized protein</fullName>
    </submittedName>
</protein>
<dbReference type="EMBL" id="AGUE01000148">
    <property type="protein sequence ID" value="EHK98488.1"/>
    <property type="molecule type" value="Genomic_DNA"/>
</dbReference>
<keyword evidence="2" id="KW-1185">Reference proteome</keyword>
<name>H0ESK1_GLAL7</name>